<comment type="similarity">
    <text evidence="3">Belongs to the ferlin family.</text>
</comment>
<evidence type="ECO:0000256" key="4">
    <source>
        <dbReference type="ARBA" id="ARBA00022475"/>
    </source>
</evidence>
<dbReference type="GO" id="GO:0007009">
    <property type="term" value="P:plasma membrane organization"/>
    <property type="evidence" value="ECO:0007669"/>
    <property type="project" value="TreeGrafter"/>
</dbReference>
<dbReference type="Pfam" id="PF16165">
    <property type="entry name" value="Ferlin_C"/>
    <property type="match status" value="1"/>
</dbReference>
<keyword evidence="5 14" id="KW-0812">Transmembrane</keyword>
<dbReference type="SMART" id="SM01201">
    <property type="entry name" value="FerB"/>
    <property type="match status" value="1"/>
</dbReference>
<dbReference type="InterPro" id="IPR012561">
    <property type="entry name" value="Ferlin_B-domain"/>
</dbReference>
<dbReference type="InterPro" id="IPR032362">
    <property type="entry name" value="Ferlin_C"/>
</dbReference>
<evidence type="ECO:0000259" key="15">
    <source>
        <dbReference type="PROSITE" id="PS50004"/>
    </source>
</evidence>
<protein>
    <submittedName>
        <fullName evidence="16">Myoferlin</fullName>
    </submittedName>
</protein>
<reference evidence="16" key="2">
    <citation type="journal article" date="2023" name="Science">
        <title>Genomic signatures of disease resistance in endangered staghorn corals.</title>
        <authorList>
            <person name="Vollmer S.V."/>
            <person name="Selwyn J.D."/>
            <person name="Despard B.A."/>
            <person name="Roesel C.L."/>
        </authorList>
    </citation>
    <scope>NUCLEOTIDE SEQUENCE</scope>
    <source>
        <strain evidence="16">K2</strain>
    </source>
</reference>
<keyword evidence="12" id="KW-0968">Cytoplasmic vesicle</keyword>
<dbReference type="PROSITE" id="PS50004">
    <property type="entry name" value="C2"/>
    <property type="match status" value="6"/>
</dbReference>
<dbReference type="InterPro" id="IPR037725">
    <property type="entry name" value="C2F_Ferlin"/>
</dbReference>
<dbReference type="EMBL" id="JARQWQ010000004">
    <property type="protein sequence ID" value="KAK2572570.1"/>
    <property type="molecule type" value="Genomic_DNA"/>
</dbReference>
<keyword evidence="4" id="KW-1003">Cell membrane</keyword>
<dbReference type="InterPro" id="IPR012968">
    <property type="entry name" value="FerIin_dom"/>
</dbReference>
<dbReference type="CDD" id="cd08374">
    <property type="entry name" value="C2F_Ferlin"/>
    <property type="match status" value="1"/>
</dbReference>
<dbReference type="InterPro" id="IPR000008">
    <property type="entry name" value="C2_dom"/>
</dbReference>
<feature type="domain" description="C2" evidence="15">
    <location>
        <begin position="1542"/>
        <end position="1688"/>
    </location>
</feature>
<dbReference type="InterPro" id="IPR012560">
    <property type="entry name" value="Ferlin_A-domain"/>
</dbReference>
<dbReference type="InterPro" id="IPR037720">
    <property type="entry name" value="C2B_Ferlin"/>
</dbReference>
<keyword evidence="11 14" id="KW-0472">Membrane</keyword>
<keyword evidence="8" id="KW-0106">Calcium</keyword>
<dbReference type="GO" id="GO:0030659">
    <property type="term" value="C:cytoplasmic vesicle membrane"/>
    <property type="evidence" value="ECO:0007669"/>
    <property type="project" value="UniProtKB-SubCell"/>
</dbReference>
<dbReference type="InterPro" id="IPR037723">
    <property type="entry name" value="C2D_Ferlin"/>
</dbReference>
<keyword evidence="9" id="KW-0735">Signal-anchor</keyword>
<accession>A0AAD9VG18</accession>
<dbReference type="CDD" id="cd04018">
    <property type="entry name" value="C2C_Ferlin"/>
    <property type="match status" value="1"/>
</dbReference>
<dbReference type="SUPFAM" id="SSF49562">
    <property type="entry name" value="C2 domain (Calcium/lipid-binding domain, CaLB)"/>
    <property type="match status" value="6"/>
</dbReference>
<dbReference type="SMART" id="SM00693">
    <property type="entry name" value="DysFN"/>
    <property type="match status" value="2"/>
</dbReference>
<dbReference type="CDD" id="cd04011">
    <property type="entry name" value="C2B_Ferlin"/>
    <property type="match status" value="1"/>
</dbReference>
<dbReference type="SMART" id="SM00239">
    <property type="entry name" value="C2"/>
    <property type="match status" value="6"/>
</dbReference>
<evidence type="ECO:0000313" key="17">
    <source>
        <dbReference type="Proteomes" id="UP001249851"/>
    </source>
</evidence>
<feature type="domain" description="C2" evidence="15">
    <location>
        <begin position="902"/>
        <end position="1030"/>
    </location>
</feature>
<evidence type="ECO:0000256" key="5">
    <source>
        <dbReference type="ARBA" id="ARBA00022692"/>
    </source>
</evidence>
<evidence type="ECO:0000256" key="10">
    <source>
        <dbReference type="ARBA" id="ARBA00022989"/>
    </source>
</evidence>
<dbReference type="FunFam" id="2.60.40.150:FF:000026">
    <property type="entry name" value="dysferlin isoform X2"/>
    <property type="match status" value="1"/>
</dbReference>
<name>A0AAD9VG18_ACRCE</name>
<dbReference type="Gene3D" id="2.60.40.150">
    <property type="entry name" value="C2 domain"/>
    <property type="match status" value="5"/>
</dbReference>
<dbReference type="Pfam" id="PF08150">
    <property type="entry name" value="FerB"/>
    <property type="match status" value="1"/>
</dbReference>
<dbReference type="CDD" id="cd04037">
    <property type="entry name" value="C2E_Ferlin"/>
    <property type="match status" value="1"/>
</dbReference>
<evidence type="ECO:0000313" key="16">
    <source>
        <dbReference type="EMBL" id="KAK2572570.1"/>
    </source>
</evidence>
<dbReference type="PANTHER" id="PTHR12546:SF33">
    <property type="entry name" value="SPERM VESICLE FUSION PROTEIN FER-1"/>
    <property type="match status" value="1"/>
</dbReference>
<dbReference type="InterPro" id="IPR037721">
    <property type="entry name" value="Ferlin"/>
</dbReference>
<feature type="transmembrane region" description="Helical" evidence="14">
    <location>
        <begin position="1715"/>
        <end position="1735"/>
    </location>
</feature>
<feature type="domain" description="C2" evidence="15">
    <location>
        <begin position="1062"/>
        <end position="1187"/>
    </location>
</feature>
<dbReference type="GO" id="GO:0046872">
    <property type="term" value="F:metal ion binding"/>
    <property type="evidence" value="ECO:0007669"/>
    <property type="project" value="UniProtKB-KW"/>
</dbReference>
<comment type="caution">
    <text evidence="16">The sequence shown here is derived from an EMBL/GenBank/DDBJ whole genome shotgun (WGS) entry which is preliminary data.</text>
</comment>
<evidence type="ECO:0000256" key="13">
    <source>
        <dbReference type="SAM" id="MobiDB-lite"/>
    </source>
</evidence>
<dbReference type="GO" id="GO:0005886">
    <property type="term" value="C:plasma membrane"/>
    <property type="evidence" value="ECO:0007669"/>
    <property type="project" value="UniProtKB-SubCell"/>
</dbReference>
<evidence type="ECO:0000256" key="8">
    <source>
        <dbReference type="ARBA" id="ARBA00022837"/>
    </source>
</evidence>
<keyword evidence="17" id="KW-1185">Reference proteome</keyword>
<feature type="domain" description="C2" evidence="15">
    <location>
        <begin position="251"/>
        <end position="388"/>
    </location>
</feature>
<keyword evidence="6" id="KW-0479">Metal-binding</keyword>
<feature type="domain" description="C2" evidence="15">
    <location>
        <begin position="70"/>
        <end position="191"/>
    </location>
</feature>
<evidence type="ECO:0000256" key="7">
    <source>
        <dbReference type="ARBA" id="ARBA00022737"/>
    </source>
</evidence>
<feature type="compositionally biased region" description="Basic residues" evidence="13">
    <location>
        <begin position="70"/>
        <end position="83"/>
    </location>
</feature>
<feature type="region of interest" description="Disordered" evidence="13">
    <location>
        <begin position="56"/>
        <end position="83"/>
    </location>
</feature>
<feature type="region of interest" description="Disordered" evidence="13">
    <location>
        <begin position="201"/>
        <end position="229"/>
    </location>
</feature>
<proteinExistence type="inferred from homology"/>
<dbReference type="Pfam" id="PF08165">
    <property type="entry name" value="FerA"/>
    <property type="match status" value="1"/>
</dbReference>
<evidence type="ECO:0000256" key="2">
    <source>
        <dbReference type="ARBA" id="ARBA00004483"/>
    </source>
</evidence>
<evidence type="ECO:0000256" key="12">
    <source>
        <dbReference type="ARBA" id="ARBA00023329"/>
    </source>
</evidence>
<dbReference type="SMART" id="SM01200">
    <property type="entry name" value="FerA"/>
    <property type="match status" value="1"/>
</dbReference>
<gene>
    <name evidence="16" type="ORF">P5673_002832</name>
</gene>
<dbReference type="SMART" id="SM01202">
    <property type="entry name" value="FerI"/>
    <property type="match status" value="1"/>
</dbReference>
<dbReference type="Proteomes" id="UP001249851">
    <property type="component" value="Unassembled WGS sequence"/>
</dbReference>
<organism evidence="16 17">
    <name type="scientific">Acropora cervicornis</name>
    <name type="common">Staghorn coral</name>
    <dbReference type="NCBI Taxonomy" id="6130"/>
    <lineage>
        <taxon>Eukaryota</taxon>
        <taxon>Metazoa</taxon>
        <taxon>Cnidaria</taxon>
        <taxon>Anthozoa</taxon>
        <taxon>Hexacorallia</taxon>
        <taxon>Scleractinia</taxon>
        <taxon>Astrocoeniina</taxon>
        <taxon>Acroporidae</taxon>
        <taxon>Acropora</taxon>
    </lineage>
</organism>
<dbReference type="InterPro" id="IPR035892">
    <property type="entry name" value="C2_domain_sf"/>
</dbReference>
<dbReference type="PANTHER" id="PTHR12546">
    <property type="entry name" value="FER-1-LIKE"/>
    <property type="match status" value="1"/>
</dbReference>
<dbReference type="InterPro" id="IPR037724">
    <property type="entry name" value="C2E_Ferlin"/>
</dbReference>
<dbReference type="InterPro" id="IPR055072">
    <property type="entry name" value="Ferlin_DSRM"/>
</dbReference>
<comment type="subcellular location">
    <subcellularLocation>
        <location evidence="1">Cell membrane</location>
        <topology evidence="1">Single-pass type II membrane protein</topology>
    </subcellularLocation>
    <subcellularLocation>
        <location evidence="2">Cytoplasmic vesicle membrane</location>
        <topology evidence="2">Single-pass type II membrane protein</topology>
    </subcellularLocation>
</comment>
<evidence type="ECO:0000256" key="3">
    <source>
        <dbReference type="ARBA" id="ARBA00007561"/>
    </source>
</evidence>
<keyword evidence="10 14" id="KW-1133">Transmembrane helix</keyword>
<feature type="compositionally biased region" description="Acidic residues" evidence="13">
    <location>
        <begin position="205"/>
        <end position="214"/>
    </location>
</feature>
<reference evidence="16" key="1">
    <citation type="journal article" date="2023" name="G3 (Bethesda)">
        <title>Whole genome assembly and annotation of the endangered Caribbean coral Acropora cervicornis.</title>
        <authorList>
            <person name="Selwyn J.D."/>
            <person name="Vollmer S.V."/>
        </authorList>
    </citation>
    <scope>NUCLEOTIDE SEQUENCE</scope>
    <source>
        <strain evidence="16">K2</strain>
    </source>
</reference>
<dbReference type="CDD" id="cd04017">
    <property type="entry name" value="C2D_Ferlin"/>
    <property type="match status" value="1"/>
</dbReference>
<keyword evidence="7" id="KW-0677">Repeat</keyword>
<sequence>MVWDEEAKLSLRLEYIPPKPAKNIDGEISAVDATDLGADPGLGGEGLEEGFGDEAEAEIGGEGAGDAARTRRRRRRTARHKLSNKPQDFQVRVRIIEGRQLSGSNISPVVRVLVANHMRQTKVKHSTNKPFFDETFFFNFQMSPLELFDEIISFEVFNSRKLRANAMIGYFKSDVGFFYDEPSHAVMRKWVLLTDPDDKMAGVKEDDDDDDDDVNSGSANTGKSRGAHGRKMGGIPAGYVKVTVMVLGPGDEAPFLFSNLLQPSGVMLRPAVFSLKVYRAEDIPQMDSGFFEGVKKVLRVGEEQKELVDPYLTFNFAGRKSKTRVHYNSDHPEFNQELNVQFKFPSMCERIKLQIFDWDRLTADDCVGTGYLPISTISGQGDDGFLPLFGPCFINLYGSTREYSDLPDEYDDLNLGIPYLRRRKFKLFACFLEATMVSSTDGPVEFEVSIGNYGNKLDQSVPPSSSTTPPTNAVYDGSYYYYLPWGDTKPCVCVDSHWEDISFRLDNLNVLTRMCERLESNMEKVQLSLEANAPTAETASLLIALLDQLIYDCKKPLPKVDSNTPGVNDFDLKIQEIRILEKLAIMEEATKLRESATDVAEAMAEIEGYMQRIKDIAVEPQNSMPDVVIWLLSGTKRIAHFRIPAYEVLYSPQSDACGQYCGRVFNMFMKYENQMNVLGTWTSKGLPRPSWSNARGDLKLFKDYFVPPSGWHFEGDWFVNPELSMSYDRDSGHKSFLEDVFQNESRLPGGSWGPSSRGDAVTARDEIVCPEDWEWTTDWTVDLNRAVDEDGYEYTVEATLGGYGPVEKTYHLCRRRRWVRNRVVTRDPKVQEDEIRSEQLAKEGWEYSPVFTMKFHAKERKMDLVRRRRWHRKMVQDDPSAPAVFHIDVGSSDDDDKDKETMMNAPRMFITFDKPHKYQLRAYIYQARDLLASDADGFSDPYARIVFGTQSQVTETLPTTICPTWDQTLIFENVQIYGSLDKVLSQPPEVIIELFDKDPVGKDEFMGRCVVTPLVKLHGQEPPAPRLLWYDISRVGEEAGEILAAFELFLDEGADLPFAPPMKGNLFLVPNGVRPVMQRTAIEVLCWGVRNMKRYQLASVSSPSIEFECGGHVIHSTVIKNTQKNPNFDQPLFFFDVYLPKEELYTPPMNIKIHDNRSFGRKPVVGIHSMKSMTKFRCEPPSIDDALDSPLVEELASRQGSSHIMDIKEDPKKGSEQADEDIDWWSKFYASVGDNDKAGIYLDKGYDKLMVYGTELEKVEVFNGFQDFVETFYIHRGKVKTKSEEEDTIVGEFKGSFRLYPLPTDPNAPLPPKILRKLPPSQPVECIIRLYIIRGLDLQPQDTSGLADPYLVVQLGKTKISEKDNYVPNNLNPIFGKIFELNATIPIIKDLRISVMDYDVIGRDDLIGETVVDLENRFLSRFRACCGLPQTYCTSGPNQWRDSHTPRQILEYWCELNSLNKPQFIGNTQLVLDGKVYNLTEYEEGMSFHQRLGPPDQRLALHVLNSMPVVPEHVETRPLFNSLQPSVEQGKLQMWVDIFPKHLGTPGPPCDVSPRKPGDYELRVIIWNTADVILEETSITGEQMSDIYVKGWIPGIDESQKTDVHYRSLDGEGNFNWRFCFPFMFLAAEKVLVVKKKAHFWSLDETEERIPPRLVIQVWDNDKFSPDDFLGVAPWSSFLLMMAAEQVEARPATSFRWFTSPLKTLRYIVWRNYKWIIIAVLITLIIVAAVVVFLYSMPGYSVKKMFNV</sequence>
<dbReference type="InterPro" id="IPR037722">
    <property type="entry name" value="C2C_Ferlin"/>
</dbReference>
<evidence type="ECO:0000256" key="9">
    <source>
        <dbReference type="ARBA" id="ARBA00022968"/>
    </source>
</evidence>
<dbReference type="Pfam" id="PF00168">
    <property type="entry name" value="C2"/>
    <property type="match status" value="6"/>
</dbReference>
<dbReference type="GO" id="GO:0061025">
    <property type="term" value="P:membrane fusion"/>
    <property type="evidence" value="ECO:0007669"/>
    <property type="project" value="TreeGrafter"/>
</dbReference>
<dbReference type="SMART" id="SM00694">
    <property type="entry name" value="DysFC"/>
    <property type="match status" value="2"/>
</dbReference>
<evidence type="ECO:0000256" key="6">
    <source>
        <dbReference type="ARBA" id="ARBA00022723"/>
    </source>
</evidence>
<evidence type="ECO:0000256" key="14">
    <source>
        <dbReference type="SAM" id="Phobius"/>
    </source>
</evidence>
<dbReference type="Pfam" id="PF22901">
    <property type="entry name" value="dsrm_Ferlin"/>
    <property type="match status" value="1"/>
</dbReference>
<evidence type="ECO:0000256" key="11">
    <source>
        <dbReference type="ARBA" id="ARBA00023136"/>
    </source>
</evidence>
<dbReference type="InterPro" id="IPR006614">
    <property type="entry name" value="Peroxin/Ferlin"/>
</dbReference>
<feature type="domain" description="C2" evidence="15">
    <location>
        <begin position="1309"/>
        <end position="1427"/>
    </location>
</feature>
<evidence type="ECO:0000256" key="1">
    <source>
        <dbReference type="ARBA" id="ARBA00004401"/>
    </source>
</evidence>